<proteinExistence type="predicted"/>
<evidence type="ECO:0000313" key="2">
    <source>
        <dbReference type="Proteomes" id="UP000305778"/>
    </source>
</evidence>
<protein>
    <submittedName>
        <fullName evidence="1">MSMEG_0570 family nitrogen starvation response protein</fullName>
    </submittedName>
</protein>
<dbReference type="InterPro" id="IPR023846">
    <property type="entry name" value="CHP04042_MSMEG0570"/>
</dbReference>
<comment type="caution">
    <text evidence="1">The sequence shown here is derived from an EMBL/GenBank/DDBJ whole genome shotgun (WGS) entry which is preliminary data.</text>
</comment>
<reference evidence="1 2" key="1">
    <citation type="submission" date="2019-04" db="EMBL/GenBank/DDBJ databases">
        <title>Streptomyces oryziradicis sp. nov., a novel actinomycete isolated from rhizosphere soil of rice (Oryza sativa L.).</title>
        <authorList>
            <person name="Li C."/>
        </authorList>
    </citation>
    <scope>NUCLEOTIDE SEQUENCE [LARGE SCALE GENOMIC DNA]</scope>
    <source>
        <strain evidence="1 2">NEAU-C40</strain>
    </source>
</reference>
<accession>A0A4U0ST74</accession>
<dbReference type="RefSeq" id="WP_136722155.1">
    <property type="nucleotide sequence ID" value="NZ_JAOPYF010000257.1"/>
</dbReference>
<sequence length="101" mass="10902">MPEMHFRVRWPDGEIQRCYSPSTVIEDFFSPGTAYPLADFVDRSRQALGIASERVRAKYGFVCTGASDQLAAIESTAAAYAAVPDATVTVEALLAADGSIR</sequence>
<name>A0A4U0ST74_9ACTN</name>
<dbReference type="OrthoDB" id="195104at2"/>
<dbReference type="Proteomes" id="UP000305778">
    <property type="component" value="Unassembled WGS sequence"/>
</dbReference>
<dbReference type="NCBIfam" id="TIGR04042">
    <property type="entry name" value="MSMEG_0570_fam"/>
    <property type="match status" value="1"/>
</dbReference>
<dbReference type="AlphaFoldDB" id="A0A4U0ST74"/>
<dbReference type="EMBL" id="SUMC01000003">
    <property type="protein sequence ID" value="TKA12678.1"/>
    <property type="molecule type" value="Genomic_DNA"/>
</dbReference>
<keyword evidence="2" id="KW-1185">Reference proteome</keyword>
<gene>
    <name evidence="1" type="ORF">FCI23_04680</name>
</gene>
<evidence type="ECO:0000313" key="1">
    <source>
        <dbReference type="EMBL" id="TKA12678.1"/>
    </source>
</evidence>
<organism evidence="1 2">
    <name type="scientific">Actinacidiphila oryziradicis</name>
    <dbReference type="NCBI Taxonomy" id="2571141"/>
    <lineage>
        <taxon>Bacteria</taxon>
        <taxon>Bacillati</taxon>
        <taxon>Actinomycetota</taxon>
        <taxon>Actinomycetes</taxon>
        <taxon>Kitasatosporales</taxon>
        <taxon>Streptomycetaceae</taxon>
        <taxon>Actinacidiphila</taxon>
    </lineage>
</organism>